<comment type="caution">
    <text evidence="2">The sequence shown here is derived from an EMBL/GenBank/DDBJ whole genome shotgun (WGS) entry which is preliminary data.</text>
</comment>
<dbReference type="OrthoDB" id="3206663at2759"/>
<gene>
    <name evidence="2" type="ORF">V565_004770</name>
</gene>
<proteinExistence type="predicted"/>
<sequence length="226" mass="25908">MSSTFLCHCNRIAAPAVIEGNTMLVCRHLLQGSQYRTDPHHIPCGFKSEDTAPEFQPTVRAAVLYRRPKAFQALALPPGSDSLDLYRSKNEIATSNNRAQVAEDAMEIDEAPSEGAWIVHPEQRPSMDLRALQKRCLMLERQLQASEEDRRQLKQQMVNLQEETQQNTRALEEQSRVRVRAKEEEAEYYRKKYESVRTELHGLRRSTRNIVSNALQPHRTSSPSPI</sequence>
<keyword evidence="3" id="KW-1185">Reference proteome</keyword>
<dbReference type="Proteomes" id="UP000027456">
    <property type="component" value="Unassembled WGS sequence"/>
</dbReference>
<feature type="coiled-coil region" evidence="1">
    <location>
        <begin position="129"/>
        <end position="199"/>
    </location>
</feature>
<accession>A0A074SF03</accession>
<name>A0A074SF03_9AGAM</name>
<reference evidence="2 3" key="1">
    <citation type="submission" date="2013-12" db="EMBL/GenBank/DDBJ databases">
        <authorList>
            <person name="Cubeta M."/>
            <person name="Pakala S."/>
            <person name="Fedorova N."/>
            <person name="Thomas E."/>
            <person name="Dean R."/>
            <person name="Jabaji S."/>
            <person name="Neate S."/>
            <person name="Toda T."/>
            <person name="Tavantzis S."/>
            <person name="Vilgalys R."/>
            <person name="Bharathan N."/>
            <person name="Pakala S."/>
            <person name="Losada L.S."/>
            <person name="Zafar N."/>
            <person name="Nierman W."/>
        </authorList>
    </citation>
    <scope>NUCLEOTIDE SEQUENCE [LARGE SCALE GENOMIC DNA]</scope>
    <source>
        <strain evidence="2 3">123E</strain>
    </source>
</reference>
<dbReference type="HOGENOM" id="CLU_089416_0_0_1"/>
<protein>
    <submittedName>
        <fullName evidence="2">IncA domain protein</fullName>
    </submittedName>
</protein>
<evidence type="ECO:0000313" key="3">
    <source>
        <dbReference type="Proteomes" id="UP000027456"/>
    </source>
</evidence>
<organism evidence="2 3">
    <name type="scientific">Rhizoctonia solani 123E</name>
    <dbReference type="NCBI Taxonomy" id="1423351"/>
    <lineage>
        <taxon>Eukaryota</taxon>
        <taxon>Fungi</taxon>
        <taxon>Dikarya</taxon>
        <taxon>Basidiomycota</taxon>
        <taxon>Agaricomycotina</taxon>
        <taxon>Agaricomycetes</taxon>
        <taxon>Cantharellales</taxon>
        <taxon>Ceratobasidiaceae</taxon>
        <taxon>Rhizoctonia</taxon>
    </lineage>
</organism>
<evidence type="ECO:0000256" key="1">
    <source>
        <dbReference type="SAM" id="Coils"/>
    </source>
</evidence>
<keyword evidence="1" id="KW-0175">Coiled coil</keyword>
<dbReference type="EMBL" id="AZST01000006">
    <property type="protein sequence ID" value="KEP55398.1"/>
    <property type="molecule type" value="Genomic_DNA"/>
</dbReference>
<dbReference type="AlphaFoldDB" id="A0A074SF03"/>
<evidence type="ECO:0000313" key="2">
    <source>
        <dbReference type="EMBL" id="KEP55398.1"/>
    </source>
</evidence>